<sequence>MRYEYSAQLREDLNAQVLAALHARGIVNVAVVAEEVRRRNLAENIALEDIEHLVIQVAQFYGAPMEFDGLTAVMGKGGSSLDTGVALPGNGSLEDEAGQLDPRQMHVQ</sequence>
<dbReference type="EMBL" id="NWQG01000003">
    <property type="protein sequence ID" value="PDQ23028.1"/>
    <property type="molecule type" value="Genomic_DNA"/>
</dbReference>
<comment type="caution">
    <text evidence="2">The sequence shown here is derived from an EMBL/GenBank/DDBJ whole genome shotgun (WGS) entry which is preliminary data.</text>
</comment>
<reference evidence="2 3" key="1">
    <citation type="submission" date="2017-09" db="EMBL/GenBank/DDBJ databases">
        <title>Mesorhizobum sanjuanii sp. nov. isolated from nodules of Lotus tenuis in saline-alkaline lowlands of Flooding Pampa.</title>
        <authorList>
            <person name="Sannazzaro A.I."/>
            <person name="Torres Tejerizo G.A."/>
            <person name="Fontana F."/>
            <person name="Cumpa Velazquez L.M."/>
            <person name="Hansen L."/>
            <person name="Pistorio M."/>
            <person name="Estrella M.J."/>
        </authorList>
    </citation>
    <scope>NUCLEOTIDE SEQUENCE [LARGE SCALE GENOMIC DNA]</scope>
    <source>
        <strain evidence="2 3">BSA136</strain>
    </source>
</reference>
<proteinExistence type="predicted"/>
<dbReference type="RefSeq" id="WP_097571537.1">
    <property type="nucleotide sequence ID" value="NZ_NWQG01000003.1"/>
</dbReference>
<gene>
    <name evidence="2" type="ORF">CN311_00805</name>
</gene>
<organism evidence="2 3">
    <name type="scientific">Mesorhizobium sanjuanii</name>
    <dbReference type="NCBI Taxonomy" id="2037900"/>
    <lineage>
        <taxon>Bacteria</taxon>
        <taxon>Pseudomonadati</taxon>
        <taxon>Pseudomonadota</taxon>
        <taxon>Alphaproteobacteria</taxon>
        <taxon>Hyphomicrobiales</taxon>
        <taxon>Phyllobacteriaceae</taxon>
        <taxon>Mesorhizobium</taxon>
    </lineage>
</organism>
<feature type="region of interest" description="Disordered" evidence="1">
    <location>
        <begin position="85"/>
        <end position="108"/>
    </location>
</feature>
<evidence type="ECO:0000313" key="3">
    <source>
        <dbReference type="Proteomes" id="UP000219182"/>
    </source>
</evidence>
<accession>A0A2A6FNK1</accession>
<keyword evidence="3" id="KW-1185">Reference proteome</keyword>
<name>A0A2A6FNK1_9HYPH</name>
<dbReference type="AlphaFoldDB" id="A0A2A6FNK1"/>
<evidence type="ECO:0000256" key="1">
    <source>
        <dbReference type="SAM" id="MobiDB-lite"/>
    </source>
</evidence>
<protein>
    <submittedName>
        <fullName evidence="2">Uncharacterized protein</fullName>
    </submittedName>
</protein>
<dbReference type="Proteomes" id="UP000219182">
    <property type="component" value="Unassembled WGS sequence"/>
</dbReference>
<evidence type="ECO:0000313" key="2">
    <source>
        <dbReference type="EMBL" id="PDQ23028.1"/>
    </source>
</evidence>